<comment type="caution">
    <text evidence="3">The sequence shown here is derived from an EMBL/GenBank/DDBJ whole genome shotgun (WGS) entry which is preliminary data.</text>
</comment>
<evidence type="ECO:0000256" key="1">
    <source>
        <dbReference type="SAM" id="MobiDB-lite"/>
    </source>
</evidence>
<feature type="region of interest" description="Disordered" evidence="1">
    <location>
        <begin position="458"/>
        <end position="479"/>
    </location>
</feature>
<dbReference type="Pfam" id="PF06985">
    <property type="entry name" value="HET"/>
    <property type="match status" value="1"/>
</dbReference>
<evidence type="ECO:0000313" key="3">
    <source>
        <dbReference type="EMBL" id="OQD85068.1"/>
    </source>
</evidence>
<gene>
    <name evidence="3" type="ORF">PENANT_c011G05956</name>
</gene>
<accession>A0A1V6Q784</accession>
<proteinExistence type="predicted"/>
<evidence type="ECO:0000313" key="4">
    <source>
        <dbReference type="Proteomes" id="UP000191672"/>
    </source>
</evidence>
<dbReference type="EMBL" id="MDYN01000011">
    <property type="protein sequence ID" value="OQD85068.1"/>
    <property type="molecule type" value="Genomic_DNA"/>
</dbReference>
<reference evidence="4" key="1">
    <citation type="journal article" date="2017" name="Nat. Microbiol.">
        <title>Global analysis of biosynthetic gene clusters reveals vast potential of secondary metabolite production in Penicillium species.</title>
        <authorList>
            <person name="Nielsen J.C."/>
            <person name="Grijseels S."/>
            <person name="Prigent S."/>
            <person name="Ji B."/>
            <person name="Dainat J."/>
            <person name="Nielsen K.F."/>
            <person name="Frisvad J.C."/>
            <person name="Workman M."/>
            <person name="Nielsen J."/>
        </authorList>
    </citation>
    <scope>NUCLEOTIDE SEQUENCE [LARGE SCALE GENOMIC DNA]</scope>
    <source>
        <strain evidence="4">IBT 31811</strain>
    </source>
</reference>
<organism evidence="3 4">
    <name type="scientific">Penicillium antarcticum</name>
    <dbReference type="NCBI Taxonomy" id="416450"/>
    <lineage>
        <taxon>Eukaryota</taxon>
        <taxon>Fungi</taxon>
        <taxon>Dikarya</taxon>
        <taxon>Ascomycota</taxon>
        <taxon>Pezizomycotina</taxon>
        <taxon>Eurotiomycetes</taxon>
        <taxon>Eurotiomycetidae</taxon>
        <taxon>Eurotiales</taxon>
        <taxon>Aspergillaceae</taxon>
        <taxon>Penicillium</taxon>
    </lineage>
</organism>
<dbReference type="STRING" id="416450.A0A1V6Q784"/>
<dbReference type="AlphaFoldDB" id="A0A1V6Q784"/>
<evidence type="ECO:0000259" key="2">
    <source>
        <dbReference type="Pfam" id="PF06985"/>
    </source>
</evidence>
<keyword evidence="4" id="KW-1185">Reference proteome</keyword>
<sequence>MAYDHIPFTHTTLSSETHHIRLLKSRHTAPNEPLRLSLESCKLSDDVVYNALSYEWGSNTPDKRVFVNDQPFLIRANLHDFLWILASSEVRNALFFADAICINQEDIPERNNQVQHMSELYRKAAKVLIWLGPGSAESDLILDMCVEGKQDDIDFQGSTGEALNAVYERSYWTRLWIIQELSLAREGILFCGLKAVSWSEFRRLTTFVKGDFAPGGFTGWDIQLGSLPRGLYARDILDKLEDFGKEENTLKDTIDDLIVHGGLAQCMDIRDRVYGLLGLARVKKEDKRGVQIKADYSVTPATLFFQLLSNMPYALRLKHALKVLNILDLHHANESEWDLEKPDKILDLAFEVGLTHLGHVRHTGFVQSATCEPCMRWNKRDNHVPFEPDEDQQRVLGGKTITEFVVGDGQLSLAAHNCGPLLSLGNYKICINEGKPASEGDEIFLLEESKIVLIRHQANPNDASDKTATIHARDPSKQK</sequence>
<feature type="domain" description="Heterokaryon incompatibility" evidence="2">
    <location>
        <begin position="49"/>
        <end position="180"/>
    </location>
</feature>
<dbReference type="OrthoDB" id="4301841at2759"/>
<dbReference type="PANTHER" id="PTHR24148:SF73">
    <property type="entry name" value="HET DOMAIN PROTEIN (AFU_ORTHOLOGUE AFUA_8G01020)"/>
    <property type="match status" value="1"/>
</dbReference>
<dbReference type="InterPro" id="IPR010730">
    <property type="entry name" value="HET"/>
</dbReference>
<name>A0A1V6Q784_9EURO</name>
<dbReference type="InterPro" id="IPR052895">
    <property type="entry name" value="HetReg/Transcr_Mod"/>
</dbReference>
<dbReference type="Proteomes" id="UP000191672">
    <property type="component" value="Unassembled WGS sequence"/>
</dbReference>
<protein>
    <recommendedName>
        <fullName evidence="2">Heterokaryon incompatibility domain-containing protein</fullName>
    </recommendedName>
</protein>
<dbReference type="PANTHER" id="PTHR24148">
    <property type="entry name" value="ANKYRIN REPEAT DOMAIN-CONTAINING PROTEIN 39 HOMOLOG-RELATED"/>
    <property type="match status" value="1"/>
</dbReference>